<dbReference type="AlphaFoldDB" id="A0A8S1PLP8"/>
<reference evidence="1" key="1">
    <citation type="submission" date="2021-01" db="EMBL/GenBank/DDBJ databases">
        <authorList>
            <consortium name="Genoscope - CEA"/>
            <person name="William W."/>
        </authorList>
    </citation>
    <scope>NUCLEOTIDE SEQUENCE</scope>
</reference>
<gene>
    <name evidence="1" type="ORF">PPRIM_AZ9-3.1.T1220015</name>
</gene>
<sequence length="127" mass="14717">MNILNEIKKQVEIEMKKIKKVPASNKTISSEQKKELVDMLSQGMQLKEAAKKLNLTYHEAKIAYNEQKRKSMNTQSETESAVYNIRTAGVSALKWFPRHFLLQQSVNNNLVSVRRLYNILVLNPKQQ</sequence>
<organism evidence="1 2">
    <name type="scientific">Paramecium primaurelia</name>
    <dbReference type="NCBI Taxonomy" id="5886"/>
    <lineage>
        <taxon>Eukaryota</taxon>
        <taxon>Sar</taxon>
        <taxon>Alveolata</taxon>
        <taxon>Ciliophora</taxon>
        <taxon>Intramacronucleata</taxon>
        <taxon>Oligohymenophorea</taxon>
        <taxon>Peniculida</taxon>
        <taxon>Parameciidae</taxon>
        <taxon>Paramecium</taxon>
    </lineage>
</organism>
<dbReference type="OMA" id="WFPRHFL"/>
<comment type="caution">
    <text evidence="1">The sequence shown here is derived from an EMBL/GenBank/DDBJ whole genome shotgun (WGS) entry which is preliminary data.</text>
</comment>
<dbReference type="EMBL" id="CAJJDM010000125">
    <property type="protein sequence ID" value="CAD8103754.1"/>
    <property type="molecule type" value="Genomic_DNA"/>
</dbReference>
<evidence type="ECO:0000313" key="1">
    <source>
        <dbReference type="EMBL" id="CAD8103754.1"/>
    </source>
</evidence>
<dbReference type="Proteomes" id="UP000688137">
    <property type="component" value="Unassembled WGS sequence"/>
</dbReference>
<name>A0A8S1PLP8_PARPR</name>
<accession>A0A8S1PLP8</accession>
<protein>
    <submittedName>
        <fullName evidence="1">Uncharacterized protein</fullName>
    </submittedName>
</protein>
<proteinExistence type="predicted"/>
<evidence type="ECO:0000313" key="2">
    <source>
        <dbReference type="Proteomes" id="UP000688137"/>
    </source>
</evidence>
<keyword evidence="2" id="KW-1185">Reference proteome</keyword>